<keyword evidence="3" id="KW-1185">Reference proteome</keyword>
<feature type="compositionally biased region" description="Low complexity" evidence="1">
    <location>
        <begin position="1"/>
        <end position="17"/>
    </location>
</feature>
<dbReference type="RefSeq" id="XP_003059023.1">
    <property type="nucleotide sequence ID" value="XM_003058977.1"/>
</dbReference>
<dbReference type="Proteomes" id="UP000001876">
    <property type="component" value="Unassembled WGS sequence"/>
</dbReference>
<evidence type="ECO:0000313" key="3">
    <source>
        <dbReference type="Proteomes" id="UP000001876"/>
    </source>
</evidence>
<dbReference type="GeneID" id="9684462"/>
<name>C1MSB5_MICPC</name>
<dbReference type="EMBL" id="GG663739">
    <property type="protein sequence ID" value="EEH57478.1"/>
    <property type="molecule type" value="Genomic_DNA"/>
</dbReference>
<protein>
    <submittedName>
        <fullName evidence="2">Predicted protein</fullName>
    </submittedName>
</protein>
<dbReference type="AlphaFoldDB" id="C1MSB5"/>
<dbReference type="KEGG" id="mpp:MICPUCDRAFT_58422"/>
<feature type="region of interest" description="Disordered" evidence="1">
    <location>
        <begin position="1"/>
        <end position="45"/>
    </location>
</feature>
<feature type="compositionally biased region" description="Basic residues" evidence="1">
    <location>
        <begin position="23"/>
        <end position="37"/>
    </location>
</feature>
<sequence length="313" mass="34948">MPLASSAAPPTTSSLLAPTPPSTRRRVVVVRRPRPRSSPRTTTTTTRAHWNVARTGTRAHSRAPHQISIALPRPISDHLGFAPEHLPAPHRYPELEARRRGFAPLFLGRLERFFFLVLSFASVRARSRVSRFLARRPCSPAEFQRTGVATGAVVERVVPHPPGVAGGLIEPGDVLLWIEDQTRTPPRKFGAFYTLVPIRPRPRGERRSLRTLPVVSLCSSLAFNPRPRRLSTPLLTPLNSTPTSLCMERPLVEEDSFEKILEWTRESVGPDGRRGSMTLRFVRYPIDDIVRGEFLASHPDAPGHEEGVSGLYR</sequence>
<reference evidence="2 3" key="1">
    <citation type="journal article" date="2009" name="Science">
        <title>Green evolution and dynamic adaptations revealed by genomes of the marine picoeukaryotes Micromonas.</title>
        <authorList>
            <person name="Worden A.Z."/>
            <person name="Lee J.H."/>
            <person name="Mock T."/>
            <person name="Rouze P."/>
            <person name="Simmons M.P."/>
            <person name="Aerts A.L."/>
            <person name="Allen A.E."/>
            <person name="Cuvelier M.L."/>
            <person name="Derelle E."/>
            <person name="Everett M.V."/>
            <person name="Foulon E."/>
            <person name="Grimwood J."/>
            <person name="Gundlach H."/>
            <person name="Henrissat B."/>
            <person name="Napoli C."/>
            <person name="McDonald S.M."/>
            <person name="Parker M.S."/>
            <person name="Rombauts S."/>
            <person name="Salamov A."/>
            <person name="Von Dassow P."/>
            <person name="Badger J.H."/>
            <person name="Coutinho P.M."/>
            <person name="Demir E."/>
            <person name="Dubchak I."/>
            <person name="Gentemann C."/>
            <person name="Eikrem W."/>
            <person name="Gready J.E."/>
            <person name="John U."/>
            <person name="Lanier W."/>
            <person name="Lindquist E.A."/>
            <person name="Lucas S."/>
            <person name="Mayer K.F."/>
            <person name="Moreau H."/>
            <person name="Not F."/>
            <person name="Otillar R."/>
            <person name="Panaud O."/>
            <person name="Pangilinan J."/>
            <person name="Paulsen I."/>
            <person name="Piegu B."/>
            <person name="Poliakov A."/>
            <person name="Robbens S."/>
            <person name="Schmutz J."/>
            <person name="Toulza E."/>
            <person name="Wyss T."/>
            <person name="Zelensky A."/>
            <person name="Zhou K."/>
            <person name="Armbrust E.V."/>
            <person name="Bhattacharya D."/>
            <person name="Goodenough U.W."/>
            <person name="Van de Peer Y."/>
            <person name="Grigoriev I.V."/>
        </authorList>
    </citation>
    <scope>NUCLEOTIDE SEQUENCE [LARGE SCALE GENOMIC DNA]</scope>
    <source>
        <strain evidence="2 3">CCMP1545</strain>
    </source>
</reference>
<organism evidence="3">
    <name type="scientific">Micromonas pusilla (strain CCMP1545)</name>
    <name type="common">Picoplanktonic green alga</name>
    <dbReference type="NCBI Taxonomy" id="564608"/>
    <lineage>
        <taxon>Eukaryota</taxon>
        <taxon>Viridiplantae</taxon>
        <taxon>Chlorophyta</taxon>
        <taxon>Mamiellophyceae</taxon>
        <taxon>Mamiellales</taxon>
        <taxon>Mamiellaceae</taxon>
        <taxon>Micromonas</taxon>
    </lineage>
</organism>
<evidence type="ECO:0000256" key="1">
    <source>
        <dbReference type="SAM" id="MobiDB-lite"/>
    </source>
</evidence>
<proteinExistence type="predicted"/>
<gene>
    <name evidence="2" type="ORF">MICPUCDRAFT_58422</name>
</gene>
<evidence type="ECO:0000313" key="2">
    <source>
        <dbReference type="EMBL" id="EEH57478.1"/>
    </source>
</evidence>
<accession>C1MSB5</accession>